<dbReference type="Proteomes" id="UP000765845">
    <property type="component" value="Unassembled WGS sequence"/>
</dbReference>
<dbReference type="SUPFAM" id="SSF158682">
    <property type="entry name" value="TerB-like"/>
    <property type="match status" value="1"/>
</dbReference>
<sequence length="146" mass="16769">MLDFLKQLFDADSADTQAEDITAELAAAALLLEVSKSDYEQHAQELTKIRHLMAQRYRVEPATLDEFMQRAEQRSADSTSLYPFTRYINDNCNNEEKYALVKALWEVAAVDGVIDKYEEHLIRKISDLIYLPHTDYIRAKLSATGH</sequence>
<evidence type="ECO:0000259" key="1">
    <source>
        <dbReference type="Pfam" id="PF05099"/>
    </source>
</evidence>
<gene>
    <name evidence="2" type="ORF">HCU74_07045</name>
</gene>
<proteinExistence type="predicted"/>
<accession>A0ABX1GFG0</accession>
<dbReference type="Gene3D" id="1.10.3680.10">
    <property type="entry name" value="TerB-like"/>
    <property type="match status" value="1"/>
</dbReference>
<dbReference type="InterPro" id="IPR029024">
    <property type="entry name" value="TerB-like"/>
</dbReference>
<feature type="domain" description="Co-chaperone DjlA N-terminal" evidence="1">
    <location>
        <begin position="24"/>
        <end position="140"/>
    </location>
</feature>
<dbReference type="RefSeq" id="WP_168449697.1">
    <property type="nucleotide sequence ID" value="NZ_JAAWWK010000002.1"/>
</dbReference>
<protein>
    <submittedName>
        <fullName evidence="2">TerB family tellurite resistance protein</fullName>
    </submittedName>
</protein>
<dbReference type="InterPro" id="IPR007791">
    <property type="entry name" value="DjlA_N"/>
</dbReference>
<reference evidence="2 3" key="1">
    <citation type="submission" date="2020-04" db="EMBL/GenBank/DDBJ databases">
        <authorList>
            <person name="Yoon J."/>
        </authorList>
    </citation>
    <scope>NUCLEOTIDE SEQUENCE [LARGE SCALE GENOMIC DNA]</scope>
    <source>
        <strain evidence="2 3">KMU-166</strain>
    </source>
</reference>
<evidence type="ECO:0000313" key="3">
    <source>
        <dbReference type="Proteomes" id="UP000765845"/>
    </source>
</evidence>
<organism evidence="2 3">
    <name type="scientific">Spongiibacter thalassae</name>
    <dbReference type="NCBI Taxonomy" id="2721624"/>
    <lineage>
        <taxon>Bacteria</taxon>
        <taxon>Pseudomonadati</taxon>
        <taxon>Pseudomonadota</taxon>
        <taxon>Gammaproteobacteria</taxon>
        <taxon>Cellvibrionales</taxon>
        <taxon>Spongiibacteraceae</taxon>
        <taxon>Spongiibacter</taxon>
    </lineage>
</organism>
<comment type="caution">
    <text evidence="2">The sequence shown here is derived from an EMBL/GenBank/DDBJ whole genome shotgun (WGS) entry which is preliminary data.</text>
</comment>
<dbReference type="EMBL" id="JAAWWK010000002">
    <property type="protein sequence ID" value="NKI17178.1"/>
    <property type="molecule type" value="Genomic_DNA"/>
</dbReference>
<dbReference type="CDD" id="cd07313">
    <property type="entry name" value="terB_like_2"/>
    <property type="match status" value="1"/>
</dbReference>
<evidence type="ECO:0000313" key="2">
    <source>
        <dbReference type="EMBL" id="NKI17178.1"/>
    </source>
</evidence>
<keyword evidence="3" id="KW-1185">Reference proteome</keyword>
<name>A0ABX1GFG0_9GAMM</name>
<dbReference type="Pfam" id="PF05099">
    <property type="entry name" value="TerB"/>
    <property type="match status" value="1"/>
</dbReference>